<proteinExistence type="predicted"/>
<comment type="caution">
    <text evidence="8">The sequence shown here is derived from an EMBL/GenBank/DDBJ whole genome shotgun (WGS) entry which is preliminary data.</text>
</comment>
<feature type="region of interest" description="Disordered" evidence="6">
    <location>
        <begin position="407"/>
        <end position="427"/>
    </location>
</feature>
<dbReference type="CDD" id="cd22409">
    <property type="entry name" value="KH-I_Vigilin_rpt5"/>
    <property type="match status" value="1"/>
</dbReference>
<evidence type="ECO:0000313" key="8">
    <source>
        <dbReference type="EMBL" id="KAK9747028.1"/>
    </source>
</evidence>
<evidence type="ECO:0000256" key="4">
    <source>
        <dbReference type="ARBA" id="ARBA00022884"/>
    </source>
</evidence>
<sequence length="427" mass="48295">MLKRKHLYSQLQDGFSVFTVHVAVTTWRDSGHPKMQQVVHEEGAAYEPTIRSYDDLFPALPESNIASHNANSMGQWNKIMKVGTSTITQVFRVPYEERKLDHSEKFGEGESLQTCATIMKDTGARIEISSSKDQSLTFLVTGKTNEVLEARRKILTHFQTQASKQILIPKEHHRWILGKKGERLRELEKVTATKISVPLMNDPSDKITITGTKDGIEKAEHEIRITSDEQSKKAFERVTVPKIYHPFIVGAQNEKLNQMINETGARINVPPPSVNKDEIVIAGEKEGVLAAKTRIEAIYKEMEKKCTTVSVEVNKSQHKYCRNATARFQHRHNNTGTITLRGPHEKLGVALNIVYDKANSVSATDVEAPAWIHKYIIGRKGANIKEITKDSPKVHVEFTDKENKIKIEGPPEEVEKTKEKIDSIFDR</sequence>
<dbReference type="InterPro" id="IPR057778">
    <property type="entry name" value="KH_Vigilin_N"/>
</dbReference>
<dbReference type="CDD" id="cd22406">
    <property type="entry name" value="KH-I_Vigilin_rpt2"/>
    <property type="match status" value="1"/>
</dbReference>
<dbReference type="AlphaFoldDB" id="A0AAW1MK86"/>
<evidence type="ECO:0000256" key="5">
    <source>
        <dbReference type="PROSITE-ProRule" id="PRU00117"/>
    </source>
</evidence>
<dbReference type="Pfam" id="PF00013">
    <property type="entry name" value="KH_1"/>
    <property type="match status" value="3"/>
</dbReference>
<feature type="domain" description="K Homology" evidence="7">
    <location>
        <begin position="85"/>
        <end position="159"/>
    </location>
</feature>
<dbReference type="PANTHER" id="PTHR10627">
    <property type="entry name" value="SCP160"/>
    <property type="match status" value="1"/>
</dbReference>
<feature type="domain" description="K Homology" evidence="7">
    <location>
        <begin position="232"/>
        <end position="300"/>
    </location>
</feature>
<accession>A0AAW1MK86</accession>
<dbReference type="CDD" id="cd22407">
    <property type="entry name" value="KH-I_Vigilin_rpt3"/>
    <property type="match status" value="1"/>
</dbReference>
<dbReference type="CDD" id="cd22405">
    <property type="entry name" value="KH-I_Vigilin_rpt1"/>
    <property type="match status" value="1"/>
</dbReference>
<feature type="domain" description="K Homology" evidence="7">
    <location>
        <begin position="360"/>
        <end position="426"/>
    </location>
</feature>
<comment type="subcellular location">
    <subcellularLocation>
        <location evidence="1">Cytoplasm</location>
    </subcellularLocation>
</comment>
<dbReference type="InterPro" id="IPR004087">
    <property type="entry name" value="KH_dom"/>
</dbReference>
<name>A0AAW1MK86_POPJA</name>
<gene>
    <name evidence="8" type="ORF">QE152_g5671</name>
</gene>
<dbReference type="Pfam" id="PF24668">
    <property type="entry name" value="KH_Vigilin"/>
    <property type="match status" value="1"/>
</dbReference>
<organism evidence="8 9">
    <name type="scientific">Popillia japonica</name>
    <name type="common">Japanese beetle</name>
    <dbReference type="NCBI Taxonomy" id="7064"/>
    <lineage>
        <taxon>Eukaryota</taxon>
        <taxon>Metazoa</taxon>
        <taxon>Ecdysozoa</taxon>
        <taxon>Arthropoda</taxon>
        <taxon>Hexapoda</taxon>
        <taxon>Insecta</taxon>
        <taxon>Pterygota</taxon>
        <taxon>Neoptera</taxon>
        <taxon>Endopterygota</taxon>
        <taxon>Coleoptera</taxon>
        <taxon>Polyphaga</taxon>
        <taxon>Scarabaeiformia</taxon>
        <taxon>Scarabaeidae</taxon>
        <taxon>Rutelinae</taxon>
        <taxon>Popillia</taxon>
    </lineage>
</organism>
<keyword evidence="9" id="KW-1185">Reference proteome</keyword>
<protein>
    <submittedName>
        <fullName evidence="8">KH domain</fullName>
    </submittedName>
</protein>
<dbReference type="InterPro" id="IPR004088">
    <property type="entry name" value="KH_dom_type_1"/>
</dbReference>
<evidence type="ECO:0000256" key="2">
    <source>
        <dbReference type="ARBA" id="ARBA00022490"/>
    </source>
</evidence>
<evidence type="ECO:0000259" key="7">
    <source>
        <dbReference type="SMART" id="SM00322"/>
    </source>
</evidence>
<dbReference type="Gene3D" id="3.30.1370.10">
    <property type="entry name" value="K Homology domain, type 1"/>
    <property type="match status" value="3"/>
</dbReference>
<reference evidence="8 9" key="1">
    <citation type="journal article" date="2024" name="BMC Genomics">
        <title>De novo assembly and annotation of Popillia japonica's genome with initial clues to its potential as an invasive pest.</title>
        <authorList>
            <person name="Cucini C."/>
            <person name="Boschi S."/>
            <person name="Funari R."/>
            <person name="Cardaioli E."/>
            <person name="Iannotti N."/>
            <person name="Marturano G."/>
            <person name="Paoli F."/>
            <person name="Bruttini M."/>
            <person name="Carapelli A."/>
            <person name="Frati F."/>
            <person name="Nardi F."/>
        </authorList>
    </citation>
    <scope>NUCLEOTIDE SEQUENCE [LARGE SCALE GENOMIC DNA]</scope>
    <source>
        <strain evidence="8">DMR45628</strain>
    </source>
</reference>
<dbReference type="GO" id="GO:0003729">
    <property type="term" value="F:mRNA binding"/>
    <property type="evidence" value="ECO:0007669"/>
    <property type="project" value="TreeGrafter"/>
</dbReference>
<dbReference type="EMBL" id="JASPKY010000035">
    <property type="protein sequence ID" value="KAK9747028.1"/>
    <property type="molecule type" value="Genomic_DNA"/>
</dbReference>
<dbReference type="GO" id="GO:0010468">
    <property type="term" value="P:regulation of gene expression"/>
    <property type="evidence" value="ECO:0007669"/>
    <property type="project" value="UniProtKB-ARBA"/>
</dbReference>
<keyword evidence="4 5" id="KW-0694">RNA-binding</keyword>
<keyword evidence="2" id="KW-0963">Cytoplasm</keyword>
<dbReference type="Proteomes" id="UP001458880">
    <property type="component" value="Unassembled WGS sequence"/>
</dbReference>
<feature type="domain" description="K Homology" evidence="7">
    <location>
        <begin position="160"/>
        <end position="228"/>
    </location>
</feature>
<evidence type="ECO:0000256" key="3">
    <source>
        <dbReference type="ARBA" id="ARBA00022737"/>
    </source>
</evidence>
<dbReference type="PROSITE" id="PS50084">
    <property type="entry name" value="KH_TYPE_1"/>
    <property type="match status" value="3"/>
</dbReference>
<keyword evidence="3" id="KW-0677">Repeat</keyword>
<dbReference type="SUPFAM" id="SSF54791">
    <property type="entry name" value="Eukaryotic type KH-domain (KH-domain type I)"/>
    <property type="match status" value="3"/>
</dbReference>
<evidence type="ECO:0000256" key="6">
    <source>
        <dbReference type="SAM" id="MobiDB-lite"/>
    </source>
</evidence>
<dbReference type="PANTHER" id="PTHR10627:SF31">
    <property type="entry name" value="DODECA-SATELLITE-BINDING PROTEIN 1, ISOFORM A"/>
    <property type="match status" value="1"/>
</dbReference>
<dbReference type="InterPro" id="IPR036612">
    <property type="entry name" value="KH_dom_type_1_sf"/>
</dbReference>
<dbReference type="SMART" id="SM00322">
    <property type="entry name" value="KH"/>
    <property type="match status" value="4"/>
</dbReference>
<evidence type="ECO:0000313" key="9">
    <source>
        <dbReference type="Proteomes" id="UP001458880"/>
    </source>
</evidence>
<evidence type="ECO:0000256" key="1">
    <source>
        <dbReference type="ARBA" id="ARBA00004496"/>
    </source>
</evidence>